<dbReference type="GO" id="GO:0004824">
    <property type="term" value="F:lysine-tRNA ligase activity"/>
    <property type="evidence" value="ECO:0007669"/>
    <property type="project" value="UniProtKB-EC"/>
</dbReference>
<keyword evidence="5 6" id="KW-0472">Membrane</keyword>
<dbReference type="Proteomes" id="UP000029055">
    <property type="component" value="Unassembled WGS sequence"/>
</dbReference>
<accession>A0A087E0I1</accession>
<dbReference type="AlphaFoldDB" id="A0A087E0I1"/>
<evidence type="ECO:0000256" key="2">
    <source>
        <dbReference type="ARBA" id="ARBA00022475"/>
    </source>
</evidence>
<feature type="transmembrane region" description="Helical" evidence="6">
    <location>
        <begin position="503"/>
        <end position="527"/>
    </location>
</feature>
<evidence type="ECO:0000256" key="5">
    <source>
        <dbReference type="ARBA" id="ARBA00023136"/>
    </source>
</evidence>
<sequence length="887" mass="97382">MNDTIASKRAPRHYSWAPLVADLRAWLSDHLFAVIVTGLFVIANIVRWIWLAVRHISAAATTPSLSIMRLLSGPRPGASQPGGGSPEPQSLLFVQFTHLLESAFFVHAPVALLLFAALLLGGIGFAQSRFGVARTAMLLVVNTIAGIALGLALCVVINRPFVDWIWLRRVAVTLSPFILVAGVIMAASAFTSALWRRRITLLCYAFVSAGLLFSGNPGDYCTLAVVMLGHVTGRILRRYDRRTAQSMSPAEHADDDTRTQWWRGTDYEMRRLLAAIQLILAVGPVLAITSHVHAGILTDLGLFMSDGFDNTTLMNVCDGRHSASNCIALAGVHHAALLVLWIRVLLPVAALATVAWGLYRGRKLAAWTSILFNTATALFALIDYLVFPLVLNLADDTARHHYALMPDFIVTTLPPLILAIAIARNLAHFPVATPRRRIIRGCAAVAAGTIAAGLVYIFAGASHPHDFTPKARLSTLLLDILHRFLPVGFAGRVSPTLHPRTPAMSLLAQLLAVAFWLIMLVVFLLWFRDSTDSSGHGRKAAGTLVEQDGESMSFMTTWEGNEYWFSASGRNAIAYRVLHGVALTVTGPFGDPSEYASSLREFIRFCYSRSWSPAFYAVHEEMRAQLETLGCSCMNVGTEMIVIPRQWQTKGKKWQDIRTAINKAKRGGITDVLTTFDGAGWSIQQQIIDISEQWAQLKALPEMKFTLGGVEELRDERVALLYAIDADGVVQGVTSWMPTYRGGRVVGWTLDFMRHRTDSPNGIMEFLIARMAERLRDEGEADPEHAVEFMSLSAAPLAGLGGDGTQGTADAEVIEHAMQIVADMLEPAYGFKSLFFFKRKFQPEEAPIYLCYPDPAKLAQIGLAVVSAYVPELKASQIAEMLRTMRA</sequence>
<comment type="subcellular location">
    <subcellularLocation>
        <location evidence="1">Cell membrane</location>
        <topology evidence="1">Multi-pass membrane protein</topology>
    </subcellularLocation>
</comment>
<protein>
    <submittedName>
        <fullName evidence="8">Lysyl-tRNA synthetase</fullName>
        <ecNumber evidence="8">2.3.2.3</ecNumber>
        <ecNumber evidence="8">6.1.1.6</ecNumber>
    </submittedName>
</protein>
<feature type="transmembrane region" description="Helical" evidence="6">
    <location>
        <begin position="272"/>
        <end position="296"/>
    </location>
</feature>
<dbReference type="GO" id="GO:0055091">
    <property type="term" value="P:phospholipid homeostasis"/>
    <property type="evidence" value="ECO:0007669"/>
    <property type="project" value="TreeGrafter"/>
</dbReference>
<dbReference type="STRING" id="77635.BISU_1868"/>
<dbReference type="InterPro" id="IPR051211">
    <property type="entry name" value="PG_lysyltransferase"/>
</dbReference>
<dbReference type="EMBL" id="JGZR01000011">
    <property type="protein sequence ID" value="KFJ01282.1"/>
    <property type="molecule type" value="Genomic_DNA"/>
</dbReference>
<feature type="transmembrane region" description="Helical" evidence="6">
    <location>
        <begin position="370"/>
        <end position="391"/>
    </location>
</feature>
<reference evidence="8 9" key="1">
    <citation type="submission" date="2014-03" db="EMBL/GenBank/DDBJ databases">
        <title>Genomics of Bifidobacteria.</title>
        <authorList>
            <person name="Ventura M."/>
            <person name="Milani C."/>
            <person name="Lugli G.A."/>
        </authorList>
    </citation>
    <scope>NUCLEOTIDE SEQUENCE [LARGE SCALE GENOMIC DNA]</scope>
    <source>
        <strain evidence="8 9">LMG 11597</strain>
    </source>
</reference>
<keyword evidence="8" id="KW-0808">Transferase</keyword>
<dbReference type="eggNOG" id="COG2898">
    <property type="taxonomic scope" value="Bacteria"/>
</dbReference>
<evidence type="ECO:0000256" key="1">
    <source>
        <dbReference type="ARBA" id="ARBA00004651"/>
    </source>
</evidence>
<comment type="caution">
    <text evidence="8">The sequence shown here is derived from an EMBL/GenBank/DDBJ whole genome shotgun (WGS) entry which is preliminary data.</text>
</comment>
<organism evidence="8 9">
    <name type="scientific">Bifidobacterium subtile</name>
    <dbReference type="NCBI Taxonomy" id="77635"/>
    <lineage>
        <taxon>Bacteria</taxon>
        <taxon>Bacillati</taxon>
        <taxon>Actinomycetota</taxon>
        <taxon>Actinomycetes</taxon>
        <taxon>Bifidobacteriales</taxon>
        <taxon>Bifidobacteriaceae</taxon>
        <taxon>Bifidobacterium</taxon>
    </lineage>
</organism>
<evidence type="ECO:0000313" key="8">
    <source>
        <dbReference type="EMBL" id="KFJ01282.1"/>
    </source>
</evidence>
<dbReference type="InterPro" id="IPR024320">
    <property type="entry name" value="LPG_synthase_C"/>
</dbReference>
<evidence type="ECO:0000313" key="9">
    <source>
        <dbReference type="Proteomes" id="UP000029055"/>
    </source>
</evidence>
<name>A0A087E0I1_9BIFI</name>
<dbReference type="EC" id="2.3.2.3" evidence="8"/>
<feature type="transmembrane region" description="Helical" evidence="6">
    <location>
        <begin position="31"/>
        <end position="50"/>
    </location>
</feature>
<keyword evidence="9" id="KW-1185">Reference proteome</keyword>
<proteinExistence type="predicted"/>
<feature type="transmembrane region" description="Helical" evidence="6">
    <location>
        <begin position="438"/>
        <end position="459"/>
    </location>
</feature>
<keyword evidence="8" id="KW-0030">Aminoacyl-tRNA synthetase</keyword>
<dbReference type="RefSeq" id="WP_024463499.1">
    <property type="nucleotide sequence ID" value="NZ_CP062939.1"/>
</dbReference>
<feature type="transmembrane region" description="Helical" evidence="6">
    <location>
        <begin position="170"/>
        <end position="191"/>
    </location>
</feature>
<keyword evidence="2" id="KW-1003">Cell membrane</keyword>
<dbReference type="GO" id="GO:0050071">
    <property type="term" value="F:phosphatidylglycerol lysyltransferase activity"/>
    <property type="evidence" value="ECO:0007669"/>
    <property type="project" value="UniProtKB-EC"/>
</dbReference>
<keyword evidence="3 6" id="KW-0812">Transmembrane</keyword>
<dbReference type="PANTHER" id="PTHR34697">
    <property type="entry name" value="PHOSPHATIDYLGLYCEROL LYSYLTRANSFERASE"/>
    <property type="match status" value="1"/>
</dbReference>
<evidence type="ECO:0000256" key="6">
    <source>
        <dbReference type="SAM" id="Phobius"/>
    </source>
</evidence>
<dbReference type="GO" id="GO:0005886">
    <property type="term" value="C:plasma membrane"/>
    <property type="evidence" value="ECO:0007669"/>
    <property type="project" value="UniProtKB-SubCell"/>
</dbReference>
<evidence type="ECO:0000259" key="7">
    <source>
        <dbReference type="Pfam" id="PF09924"/>
    </source>
</evidence>
<dbReference type="Pfam" id="PF09924">
    <property type="entry name" value="LPG_synthase_C"/>
    <property type="match status" value="1"/>
</dbReference>
<keyword evidence="4 6" id="KW-1133">Transmembrane helix</keyword>
<keyword evidence="8" id="KW-0436">Ligase</keyword>
<feature type="transmembrane region" description="Helical" evidence="6">
    <location>
        <begin position="403"/>
        <end position="426"/>
    </location>
</feature>
<evidence type="ECO:0000256" key="4">
    <source>
        <dbReference type="ARBA" id="ARBA00022989"/>
    </source>
</evidence>
<evidence type="ECO:0000256" key="3">
    <source>
        <dbReference type="ARBA" id="ARBA00022692"/>
    </source>
</evidence>
<dbReference type="OrthoDB" id="594838at2"/>
<feature type="transmembrane region" description="Helical" evidence="6">
    <location>
        <begin position="138"/>
        <end position="158"/>
    </location>
</feature>
<keyword evidence="8" id="KW-0012">Acyltransferase</keyword>
<dbReference type="PANTHER" id="PTHR34697:SF2">
    <property type="entry name" value="PHOSPHATIDYLGLYCEROL LYSYLTRANSFERASE"/>
    <property type="match status" value="1"/>
</dbReference>
<feature type="transmembrane region" description="Helical" evidence="6">
    <location>
        <begin position="104"/>
        <end position="126"/>
    </location>
</feature>
<dbReference type="EC" id="6.1.1.6" evidence="8"/>
<gene>
    <name evidence="8" type="ORF">BISU_1868</name>
</gene>
<feature type="transmembrane region" description="Helical" evidence="6">
    <location>
        <begin position="338"/>
        <end position="358"/>
    </location>
</feature>
<feature type="domain" description="Phosphatidylglycerol lysyltransferase C-terminal" evidence="7">
    <location>
        <begin position="546"/>
        <end position="852"/>
    </location>
</feature>